<sequence>MDKFSRTTLFFLLFFVLIILQFQRATLDEGGQNVAQNYPDKPLLSKLLMDTLSVLRKSQKSSWDKIKTVIHDLQMQFSPPNLDFRGVGEVGEGSHGVRETLKEAAEKSFDVSKDAVEESAKSAAKAVGGAIHKTAEKMKDTTHDSEKESEAEL</sequence>
<dbReference type="OrthoDB" id="690661at2759"/>
<protein>
    <submittedName>
        <fullName evidence="4">Uncharacterized protein LOC113871559</fullName>
    </submittedName>
</protein>
<feature type="chain" id="PRO_5033982158" evidence="2">
    <location>
        <begin position="26"/>
        <end position="153"/>
    </location>
</feature>
<organism evidence="3 4">
    <name type="scientific">Abrus precatorius</name>
    <name type="common">Indian licorice</name>
    <name type="synonym">Glycine abrus</name>
    <dbReference type="NCBI Taxonomy" id="3816"/>
    <lineage>
        <taxon>Eukaryota</taxon>
        <taxon>Viridiplantae</taxon>
        <taxon>Streptophyta</taxon>
        <taxon>Embryophyta</taxon>
        <taxon>Tracheophyta</taxon>
        <taxon>Spermatophyta</taxon>
        <taxon>Magnoliopsida</taxon>
        <taxon>eudicotyledons</taxon>
        <taxon>Gunneridae</taxon>
        <taxon>Pentapetalae</taxon>
        <taxon>rosids</taxon>
        <taxon>fabids</taxon>
        <taxon>Fabales</taxon>
        <taxon>Fabaceae</taxon>
        <taxon>Papilionoideae</taxon>
        <taxon>50 kb inversion clade</taxon>
        <taxon>NPAAA clade</taxon>
        <taxon>indigoferoid/millettioid clade</taxon>
        <taxon>Abreae</taxon>
        <taxon>Abrus</taxon>
    </lineage>
</organism>
<keyword evidence="2" id="KW-0732">Signal</keyword>
<evidence type="ECO:0000256" key="2">
    <source>
        <dbReference type="SAM" id="SignalP"/>
    </source>
</evidence>
<feature type="region of interest" description="Disordered" evidence="1">
    <location>
        <begin position="126"/>
        <end position="153"/>
    </location>
</feature>
<dbReference type="KEGG" id="aprc:113871559"/>
<evidence type="ECO:0000313" key="3">
    <source>
        <dbReference type="Proteomes" id="UP000694853"/>
    </source>
</evidence>
<dbReference type="GeneID" id="113871559"/>
<keyword evidence="3" id="KW-1185">Reference proteome</keyword>
<accession>A0A8B8M701</accession>
<proteinExistence type="predicted"/>
<reference evidence="4" key="2">
    <citation type="submission" date="2025-08" db="UniProtKB">
        <authorList>
            <consortium name="RefSeq"/>
        </authorList>
    </citation>
    <scope>IDENTIFICATION</scope>
    <source>
        <tissue evidence="4">Young leaves</tissue>
    </source>
</reference>
<gene>
    <name evidence="4" type="primary">LOC113871559</name>
</gene>
<dbReference type="RefSeq" id="XP_027364451.1">
    <property type="nucleotide sequence ID" value="XM_027508650.1"/>
</dbReference>
<feature type="compositionally biased region" description="Basic and acidic residues" evidence="1">
    <location>
        <begin position="133"/>
        <end position="153"/>
    </location>
</feature>
<dbReference type="AlphaFoldDB" id="A0A8B8M701"/>
<dbReference type="PANTHER" id="PTHR35463:SF10">
    <property type="entry name" value="TRANSMEMBRANE PROTEIN"/>
    <property type="match status" value="1"/>
</dbReference>
<dbReference type="Proteomes" id="UP000694853">
    <property type="component" value="Unplaced"/>
</dbReference>
<evidence type="ECO:0000256" key="1">
    <source>
        <dbReference type="SAM" id="MobiDB-lite"/>
    </source>
</evidence>
<reference evidence="3" key="1">
    <citation type="journal article" date="2019" name="Toxins">
        <title>Detection of Abrin-Like and Prepropulchellin-Like Toxin Genes and Transcripts Using Whole Genome Sequencing and Full-Length Transcript Sequencing of Abrus precatorius.</title>
        <authorList>
            <person name="Hovde B.T."/>
            <person name="Daligault H.E."/>
            <person name="Hanschen E.R."/>
            <person name="Kunde Y.A."/>
            <person name="Johnson M.B."/>
            <person name="Starkenburg S.R."/>
            <person name="Johnson S.L."/>
        </authorList>
    </citation>
    <scope>NUCLEOTIDE SEQUENCE [LARGE SCALE GENOMIC DNA]</scope>
</reference>
<evidence type="ECO:0000313" key="4">
    <source>
        <dbReference type="RefSeq" id="XP_027364451.1"/>
    </source>
</evidence>
<name>A0A8B8M701_ABRPR</name>
<dbReference type="PANTHER" id="PTHR35463">
    <property type="entry name" value="TRANSMEMBRANE PROTEIN"/>
    <property type="match status" value="1"/>
</dbReference>
<feature type="signal peptide" evidence="2">
    <location>
        <begin position="1"/>
        <end position="25"/>
    </location>
</feature>